<evidence type="ECO:0000313" key="2">
    <source>
        <dbReference type="Proteomes" id="UP001162501"/>
    </source>
</evidence>
<reference evidence="1" key="2">
    <citation type="submission" date="2025-03" db="EMBL/GenBank/DDBJ databases">
        <authorList>
            <consortium name="ELIXIR-Norway"/>
            <consortium name="Elixir Norway"/>
        </authorList>
    </citation>
    <scope>NUCLEOTIDE SEQUENCE</scope>
</reference>
<gene>
    <name evidence="1" type="ORF">MRATA1EN22A_LOCUS16220</name>
</gene>
<dbReference type="Proteomes" id="UP001162501">
    <property type="component" value="Chromosome 26"/>
</dbReference>
<name>A0AC59ZAV4_RANTA</name>
<evidence type="ECO:0000313" key="1">
    <source>
        <dbReference type="EMBL" id="CAN0348798.1"/>
    </source>
</evidence>
<accession>A0AC59ZAV4</accession>
<protein>
    <submittedName>
        <fullName evidence="1">Uncharacterized protein</fullName>
    </submittedName>
</protein>
<sequence>MPRMSPCSLMALPCPVNGCQRWVMFSSPESPGLAVVGLSPGLGKQALGGLSFRKPSAGPALWKFRKVVKLLPYMDTGLHRFWLPPGVPKDKSLGPWSTGGNLPLVLLAKVHQGPATYWEVSRGGSGLALEPLSGQTQVTGPG</sequence>
<organism evidence="1 2">
    <name type="scientific">Rangifer tarandus platyrhynchus</name>
    <name type="common">Svalbard reindeer</name>
    <dbReference type="NCBI Taxonomy" id="3082113"/>
    <lineage>
        <taxon>Eukaryota</taxon>
        <taxon>Metazoa</taxon>
        <taxon>Chordata</taxon>
        <taxon>Craniata</taxon>
        <taxon>Vertebrata</taxon>
        <taxon>Euteleostomi</taxon>
        <taxon>Mammalia</taxon>
        <taxon>Eutheria</taxon>
        <taxon>Laurasiatheria</taxon>
        <taxon>Artiodactyla</taxon>
        <taxon>Ruminantia</taxon>
        <taxon>Pecora</taxon>
        <taxon>Cervidae</taxon>
        <taxon>Odocoileinae</taxon>
        <taxon>Rangifer</taxon>
    </lineage>
</organism>
<dbReference type="EMBL" id="OX596110">
    <property type="protein sequence ID" value="CAN0348798.1"/>
    <property type="molecule type" value="Genomic_DNA"/>
</dbReference>
<reference evidence="1" key="1">
    <citation type="submission" date="2023-05" db="EMBL/GenBank/DDBJ databases">
        <authorList>
            <consortium name="ELIXIR-Norway"/>
        </authorList>
    </citation>
    <scope>NUCLEOTIDE SEQUENCE</scope>
</reference>
<proteinExistence type="predicted"/>